<dbReference type="EMBL" id="JACEEZ010024345">
    <property type="protein sequence ID" value="KAG0710291.1"/>
    <property type="molecule type" value="Genomic_DNA"/>
</dbReference>
<reference evidence="2" key="1">
    <citation type="submission" date="2020-07" db="EMBL/GenBank/DDBJ databases">
        <title>The High-quality genome of the commercially important snow crab, Chionoecetes opilio.</title>
        <authorList>
            <person name="Jeong J.-H."/>
            <person name="Ryu S."/>
        </authorList>
    </citation>
    <scope>NUCLEOTIDE SEQUENCE</scope>
    <source>
        <strain evidence="2">MADBK_172401_WGS</strain>
        <tissue evidence="2">Digestive gland</tissue>
    </source>
</reference>
<dbReference type="Proteomes" id="UP000770661">
    <property type="component" value="Unassembled WGS sequence"/>
</dbReference>
<comment type="caution">
    <text evidence="2">The sequence shown here is derived from an EMBL/GenBank/DDBJ whole genome shotgun (WGS) entry which is preliminary data.</text>
</comment>
<evidence type="ECO:0000313" key="3">
    <source>
        <dbReference type="Proteomes" id="UP000770661"/>
    </source>
</evidence>
<sequence>MRLHSSQRKRTGPSSGPKEDDPPRFSGTCPLLQREKVKEKLESTNPRRAEAEAKVCLELPVRCALGQSPRAVLSTPCQSRENSPPGPVGRAHKGNVSTMATTRGPQRRTYSEAHAGGVESPSSTVNCRPRSTGPKVSNRNGVSRFVVQHGKLRTRPRRAGAEPRIP</sequence>
<feature type="compositionally biased region" description="Basic residues" evidence="1">
    <location>
        <begin position="1"/>
        <end position="11"/>
    </location>
</feature>
<name>A0A8J4XPU7_CHIOP</name>
<proteinExistence type="predicted"/>
<feature type="compositionally biased region" description="Basic and acidic residues" evidence="1">
    <location>
        <begin position="33"/>
        <end position="49"/>
    </location>
</feature>
<organism evidence="2 3">
    <name type="scientific">Chionoecetes opilio</name>
    <name type="common">Atlantic snow crab</name>
    <name type="synonym">Cancer opilio</name>
    <dbReference type="NCBI Taxonomy" id="41210"/>
    <lineage>
        <taxon>Eukaryota</taxon>
        <taxon>Metazoa</taxon>
        <taxon>Ecdysozoa</taxon>
        <taxon>Arthropoda</taxon>
        <taxon>Crustacea</taxon>
        <taxon>Multicrustacea</taxon>
        <taxon>Malacostraca</taxon>
        <taxon>Eumalacostraca</taxon>
        <taxon>Eucarida</taxon>
        <taxon>Decapoda</taxon>
        <taxon>Pleocyemata</taxon>
        <taxon>Brachyura</taxon>
        <taxon>Eubrachyura</taxon>
        <taxon>Majoidea</taxon>
        <taxon>Majidae</taxon>
        <taxon>Chionoecetes</taxon>
    </lineage>
</organism>
<keyword evidence="3" id="KW-1185">Reference proteome</keyword>
<protein>
    <submittedName>
        <fullName evidence="2">Uncharacterized protein</fullName>
    </submittedName>
</protein>
<feature type="region of interest" description="Disordered" evidence="1">
    <location>
        <begin position="74"/>
        <end position="166"/>
    </location>
</feature>
<feature type="region of interest" description="Disordered" evidence="1">
    <location>
        <begin position="1"/>
        <end position="49"/>
    </location>
</feature>
<evidence type="ECO:0000256" key="1">
    <source>
        <dbReference type="SAM" id="MobiDB-lite"/>
    </source>
</evidence>
<feature type="compositionally biased region" description="Polar residues" evidence="1">
    <location>
        <begin position="95"/>
        <end position="104"/>
    </location>
</feature>
<evidence type="ECO:0000313" key="2">
    <source>
        <dbReference type="EMBL" id="KAG0710291.1"/>
    </source>
</evidence>
<accession>A0A8J4XPU7</accession>
<dbReference type="AlphaFoldDB" id="A0A8J4XPU7"/>
<gene>
    <name evidence="2" type="ORF">GWK47_023122</name>
</gene>